<proteinExistence type="predicted"/>
<sequence>MITAPMLKRDKGISAIEDVIGSIPSLPNQYCASAPVLRSRFFDYHHQRRIQSRSHSDGISNEPTKPRNPETNNSDVVAALVAKKMMMIESVVKLMKMLDTVESLFYGLRLCIKLNRASSLFGELFWYELVWAISWWKF</sequence>
<feature type="compositionally biased region" description="Polar residues" evidence="1">
    <location>
        <begin position="57"/>
        <end position="73"/>
    </location>
</feature>
<organism evidence="2 3">
    <name type="scientific">Vicia faba</name>
    <name type="common">Broad bean</name>
    <name type="synonym">Faba vulgaris</name>
    <dbReference type="NCBI Taxonomy" id="3906"/>
    <lineage>
        <taxon>Eukaryota</taxon>
        <taxon>Viridiplantae</taxon>
        <taxon>Streptophyta</taxon>
        <taxon>Embryophyta</taxon>
        <taxon>Tracheophyta</taxon>
        <taxon>Spermatophyta</taxon>
        <taxon>Magnoliopsida</taxon>
        <taxon>eudicotyledons</taxon>
        <taxon>Gunneridae</taxon>
        <taxon>Pentapetalae</taxon>
        <taxon>rosids</taxon>
        <taxon>fabids</taxon>
        <taxon>Fabales</taxon>
        <taxon>Fabaceae</taxon>
        <taxon>Papilionoideae</taxon>
        <taxon>50 kb inversion clade</taxon>
        <taxon>NPAAA clade</taxon>
        <taxon>Hologalegina</taxon>
        <taxon>IRL clade</taxon>
        <taxon>Fabeae</taxon>
        <taxon>Vicia</taxon>
    </lineage>
</organism>
<dbReference type="AlphaFoldDB" id="A0AAV1AI40"/>
<feature type="region of interest" description="Disordered" evidence="1">
    <location>
        <begin position="49"/>
        <end position="73"/>
    </location>
</feature>
<reference evidence="2 3" key="1">
    <citation type="submission" date="2023-01" db="EMBL/GenBank/DDBJ databases">
        <authorList>
            <person name="Kreplak J."/>
        </authorList>
    </citation>
    <scope>NUCLEOTIDE SEQUENCE [LARGE SCALE GENOMIC DNA]</scope>
</reference>
<evidence type="ECO:0000313" key="3">
    <source>
        <dbReference type="Proteomes" id="UP001157006"/>
    </source>
</evidence>
<gene>
    <name evidence="2" type="ORF">VFH_IV158920</name>
</gene>
<accession>A0AAV1AI40</accession>
<name>A0AAV1AI40_VICFA</name>
<keyword evidence="3" id="KW-1185">Reference proteome</keyword>
<evidence type="ECO:0000313" key="2">
    <source>
        <dbReference type="EMBL" id="CAI8609961.1"/>
    </source>
</evidence>
<protein>
    <submittedName>
        <fullName evidence="2">Uncharacterized protein</fullName>
    </submittedName>
</protein>
<evidence type="ECO:0000256" key="1">
    <source>
        <dbReference type="SAM" id="MobiDB-lite"/>
    </source>
</evidence>
<dbReference type="Proteomes" id="UP001157006">
    <property type="component" value="Chromosome 4"/>
</dbReference>
<dbReference type="EMBL" id="OX451739">
    <property type="protein sequence ID" value="CAI8609961.1"/>
    <property type="molecule type" value="Genomic_DNA"/>
</dbReference>